<accession>A0ABQ3XE23</accession>
<evidence type="ECO:0000313" key="2">
    <source>
        <dbReference type="EMBL" id="GID56754.1"/>
    </source>
</evidence>
<reference evidence="2 3" key="1">
    <citation type="submission" date="2021-01" db="EMBL/GenBank/DDBJ databases">
        <title>Whole genome shotgun sequence of Actinoplanes couchii NBRC 106145.</title>
        <authorList>
            <person name="Komaki H."/>
            <person name="Tamura T."/>
        </authorList>
    </citation>
    <scope>NUCLEOTIDE SEQUENCE [LARGE SCALE GENOMIC DNA]</scope>
    <source>
        <strain evidence="2 3">NBRC 106145</strain>
    </source>
</reference>
<protein>
    <submittedName>
        <fullName evidence="2">Uncharacterized protein</fullName>
    </submittedName>
</protein>
<gene>
    <name evidence="2" type="ORF">Aco03nite_051580</name>
</gene>
<feature type="compositionally biased region" description="Basic and acidic residues" evidence="1">
    <location>
        <begin position="1"/>
        <end position="16"/>
    </location>
</feature>
<feature type="region of interest" description="Disordered" evidence="1">
    <location>
        <begin position="1"/>
        <end position="32"/>
    </location>
</feature>
<dbReference type="EMBL" id="BOMG01000062">
    <property type="protein sequence ID" value="GID56754.1"/>
    <property type="molecule type" value="Genomic_DNA"/>
</dbReference>
<name>A0ABQ3XE23_9ACTN</name>
<comment type="caution">
    <text evidence="2">The sequence shown here is derived from an EMBL/GenBank/DDBJ whole genome shotgun (WGS) entry which is preliminary data.</text>
</comment>
<dbReference type="Proteomes" id="UP000612282">
    <property type="component" value="Unassembled WGS sequence"/>
</dbReference>
<evidence type="ECO:0000256" key="1">
    <source>
        <dbReference type="SAM" id="MobiDB-lite"/>
    </source>
</evidence>
<proteinExistence type="predicted"/>
<sequence length="70" mass="7348">MDHRIDIGQRRGDRGPVGEVGPPHRNPGHLTGRWDTVGAGMAGIQDCHVMAGVEQGRHDMGSDEAGAAGH</sequence>
<keyword evidence="3" id="KW-1185">Reference proteome</keyword>
<evidence type="ECO:0000313" key="3">
    <source>
        <dbReference type="Proteomes" id="UP000612282"/>
    </source>
</evidence>
<organism evidence="2 3">
    <name type="scientific">Actinoplanes couchii</name>
    <dbReference type="NCBI Taxonomy" id="403638"/>
    <lineage>
        <taxon>Bacteria</taxon>
        <taxon>Bacillati</taxon>
        <taxon>Actinomycetota</taxon>
        <taxon>Actinomycetes</taxon>
        <taxon>Micromonosporales</taxon>
        <taxon>Micromonosporaceae</taxon>
        <taxon>Actinoplanes</taxon>
    </lineage>
</organism>